<name>H6SP03_PARPM</name>
<protein>
    <submittedName>
        <fullName evidence="2">KaiB</fullName>
    </submittedName>
</protein>
<dbReference type="KEGG" id="rpm:RSPPHO_00449"/>
<dbReference type="InterPro" id="IPR036249">
    <property type="entry name" value="Thioredoxin-like_sf"/>
</dbReference>
<dbReference type="PANTHER" id="PTHR41709">
    <property type="entry name" value="KAIB-LIKE PROTEIN 1"/>
    <property type="match status" value="1"/>
</dbReference>
<dbReference type="AlphaFoldDB" id="H6SP03"/>
<dbReference type="OrthoDB" id="7357818at2"/>
<dbReference type="Pfam" id="PF07689">
    <property type="entry name" value="KaiB"/>
    <property type="match status" value="1"/>
</dbReference>
<accession>H6SP03</accession>
<dbReference type="Gene3D" id="3.40.30.10">
    <property type="entry name" value="Glutaredoxin"/>
    <property type="match status" value="1"/>
</dbReference>
<dbReference type="HOGENOM" id="CLU_144073_2_0_5"/>
<keyword evidence="3" id="KW-1185">Reference proteome</keyword>
<reference evidence="2 3" key="1">
    <citation type="submission" date="2012-02" db="EMBL/GenBank/DDBJ databases">
        <title>Shotgun genome sequence of Phaeospirillum photometricum DSM 122.</title>
        <authorList>
            <person name="Duquesne K."/>
            <person name="Sturgis J."/>
        </authorList>
    </citation>
    <scope>NUCLEOTIDE SEQUENCE [LARGE SCALE GENOMIC DNA]</scope>
    <source>
        <strain evidence="3">DSM122</strain>
    </source>
</reference>
<dbReference type="EMBL" id="HE663493">
    <property type="protein sequence ID" value="CCG07075.1"/>
    <property type="molecule type" value="Genomic_DNA"/>
</dbReference>
<gene>
    <name evidence="2" type="ORF">RSPPHO_00449</name>
</gene>
<dbReference type="eggNOG" id="ENOG50339P0">
    <property type="taxonomic scope" value="Bacteria"/>
</dbReference>
<dbReference type="Proteomes" id="UP000033220">
    <property type="component" value="Chromosome DSM 122"/>
</dbReference>
<dbReference type="PANTHER" id="PTHR41709:SF2">
    <property type="entry name" value="CIRCADIAN CLOCK PROTEIN KAIB2"/>
    <property type="match status" value="1"/>
</dbReference>
<dbReference type="InterPro" id="IPR011649">
    <property type="entry name" value="KaiB_domain"/>
</dbReference>
<dbReference type="PATRIC" id="fig|1150469.3.peg.530"/>
<evidence type="ECO:0000313" key="3">
    <source>
        <dbReference type="Proteomes" id="UP000033220"/>
    </source>
</evidence>
<feature type="domain" description="KaiB" evidence="1">
    <location>
        <begin position="8"/>
        <end position="88"/>
    </location>
</feature>
<evidence type="ECO:0000313" key="2">
    <source>
        <dbReference type="EMBL" id="CCG07075.1"/>
    </source>
</evidence>
<dbReference type="GO" id="GO:0048511">
    <property type="term" value="P:rhythmic process"/>
    <property type="evidence" value="ECO:0007669"/>
    <property type="project" value="InterPro"/>
</dbReference>
<evidence type="ECO:0000259" key="1">
    <source>
        <dbReference type="SMART" id="SM01248"/>
    </source>
</evidence>
<dbReference type="SUPFAM" id="SSF52833">
    <property type="entry name" value="Thioredoxin-like"/>
    <property type="match status" value="1"/>
</dbReference>
<dbReference type="SMART" id="SM01248">
    <property type="entry name" value="KaiB"/>
    <property type="match status" value="1"/>
</dbReference>
<proteinExistence type="predicted"/>
<dbReference type="RefSeq" id="WP_014413715.1">
    <property type="nucleotide sequence ID" value="NC_017059.1"/>
</dbReference>
<sequence>MTEPIRLTLYICGETIRSQNALRALDRIRMTLGQACEARVVDVVLNPAEAELVRILATPTLVRDYPLPTRRVVGDLDDLDQVRRILSLPSVPS</sequence>
<organism evidence="2 3">
    <name type="scientific">Pararhodospirillum photometricum DSM 122</name>
    <dbReference type="NCBI Taxonomy" id="1150469"/>
    <lineage>
        <taxon>Bacteria</taxon>
        <taxon>Pseudomonadati</taxon>
        <taxon>Pseudomonadota</taxon>
        <taxon>Alphaproteobacteria</taxon>
        <taxon>Rhodospirillales</taxon>
        <taxon>Rhodospirillaceae</taxon>
        <taxon>Pararhodospirillum</taxon>
    </lineage>
</organism>
<dbReference type="InterPro" id="IPR039022">
    <property type="entry name" value="KaiB-like"/>
</dbReference>
<dbReference type="STRING" id="1150469.RSPPHO_00449"/>